<evidence type="ECO:0000256" key="4">
    <source>
        <dbReference type="ARBA" id="ARBA00023002"/>
    </source>
</evidence>
<dbReference type="Pfam" id="PF00743">
    <property type="entry name" value="FMO-like"/>
    <property type="match status" value="1"/>
</dbReference>
<accession>A0A8H6K3J9</accession>
<sequence>MDDLLLPRTTHPGDRDAAERLSTPIHKERHVRIVCIGAGASGLLIAYKLQKHFSNYSLTCYEKNEAVSGTWFENRYPGCACDVPSHNYTWSFEPKLDWSAVYPPAWEIREYFENFARKYSLYQYIKLQHQVVGAYWSPSGGGGYDVHVEDMQTGEVIVDHADILINASGILNNWKWPDIPGLDSYKGTLLHTANWDEAVSLEGKHVGLIGNGSSGIQVLPAIRENCKKVTTFIREPAWVSPVQGLEQHQFSPEEKREFRDKPGALLEYRKRVESGLNGQFGLFLKGNEVNRNTQAYMLQQMREKLGDPYLEENLIPEWSVGCRRLTPGVGYLESLTKPNVQVVYGEITAVTERGCLMEDGTEHPVDVLICATGFDTSFRPRFPIVAPSGENLQDKWGPASSPESYFGMGVAGFPNYLVMLGPNCPIGNGPVLSAIEAQADWMLKVVDRYQTTNIAQFAPKEEAVRDFIEYKEWFMTKTVWAEPCRSWYKPRADGPVVALWPGSTLHYIEAIKEVRFDDLEVKYAGNRFAWLGNGYSQTELDETADWAYYIRDGDDDPPLTTAGKRRLLTKSGTVKERTLVVYSGKRDEAEQTEEKDMARL</sequence>
<evidence type="ECO:0000313" key="6">
    <source>
        <dbReference type="EMBL" id="KAF6823646.1"/>
    </source>
</evidence>
<dbReference type="GO" id="GO:0050661">
    <property type="term" value="F:NADP binding"/>
    <property type="evidence" value="ECO:0007669"/>
    <property type="project" value="InterPro"/>
</dbReference>
<keyword evidence="2" id="KW-0285">Flavoprotein</keyword>
<evidence type="ECO:0000256" key="1">
    <source>
        <dbReference type="ARBA" id="ARBA00010139"/>
    </source>
</evidence>
<organism evidence="6 7">
    <name type="scientific">Colletotrichum plurivorum</name>
    <dbReference type="NCBI Taxonomy" id="2175906"/>
    <lineage>
        <taxon>Eukaryota</taxon>
        <taxon>Fungi</taxon>
        <taxon>Dikarya</taxon>
        <taxon>Ascomycota</taxon>
        <taxon>Pezizomycotina</taxon>
        <taxon>Sordariomycetes</taxon>
        <taxon>Hypocreomycetidae</taxon>
        <taxon>Glomerellales</taxon>
        <taxon>Glomerellaceae</taxon>
        <taxon>Colletotrichum</taxon>
        <taxon>Colletotrichum orchidearum species complex</taxon>
    </lineage>
</organism>
<dbReference type="PRINTS" id="PR00370">
    <property type="entry name" value="FMOXYGENASE"/>
</dbReference>
<dbReference type="GO" id="GO:0004499">
    <property type="term" value="F:N,N-dimethylaniline monooxygenase activity"/>
    <property type="evidence" value="ECO:0007669"/>
    <property type="project" value="InterPro"/>
</dbReference>
<dbReference type="InterPro" id="IPR051209">
    <property type="entry name" value="FAD-bind_Monooxygenase_sf"/>
</dbReference>
<feature type="region of interest" description="Disordered" evidence="5">
    <location>
        <begin position="1"/>
        <end position="20"/>
    </location>
</feature>
<dbReference type="InterPro" id="IPR020946">
    <property type="entry name" value="Flavin_mOase-like"/>
</dbReference>
<keyword evidence="7" id="KW-1185">Reference proteome</keyword>
<name>A0A8H6K3J9_9PEZI</name>
<keyword evidence="6" id="KW-0503">Monooxygenase</keyword>
<dbReference type="GO" id="GO:0050660">
    <property type="term" value="F:flavin adenine dinucleotide binding"/>
    <property type="evidence" value="ECO:0007669"/>
    <property type="project" value="InterPro"/>
</dbReference>
<evidence type="ECO:0000313" key="7">
    <source>
        <dbReference type="Proteomes" id="UP000654918"/>
    </source>
</evidence>
<dbReference type="Gene3D" id="3.50.50.60">
    <property type="entry name" value="FAD/NAD(P)-binding domain"/>
    <property type="match status" value="2"/>
</dbReference>
<reference evidence="6" key="1">
    <citation type="journal article" date="2020" name="Phytopathology">
        <title>Genome Sequence Resources of Colletotrichum truncatum, C. plurivorum, C. musicola, and C. sojae: Four Species Pathogenic to Soybean (Glycine max).</title>
        <authorList>
            <person name="Rogerio F."/>
            <person name="Boufleur T.R."/>
            <person name="Ciampi-Guillardi M."/>
            <person name="Sukno S.A."/>
            <person name="Thon M.R."/>
            <person name="Massola Junior N.S."/>
            <person name="Baroncelli R."/>
        </authorList>
    </citation>
    <scope>NUCLEOTIDE SEQUENCE</scope>
    <source>
        <strain evidence="6">LFN00145</strain>
    </source>
</reference>
<protein>
    <submittedName>
        <fullName evidence="6">Monooxygenase</fullName>
    </submittedName>
</protein>
<dbReference type="EMBL" id="WIGO01000208">
    <property type="protein sequence ID" value="KAF6823646.1"/>
    <property type="molecule type" value="Genomic_DNA"/>
</dbReference>
<dbReference type="InterPro" id="IPR000960">
    <property type="entry name" value="Flavin_mOase"/>
</dbReference>
<proteinExistence type="inferred from homology"/>
<comment type="caution">
    <text evidence="6">The sequence shown here is derived from an EMBL/GenBank/DDBJ whole genome shotgun (WGS) entry which is preliminary data.</text>
</comment>
<dbReference type="Proteomes" id="UP000654918">
    <property type="component" value="Unassembled WGS sequence"/>
</dbReference>
<dbReference type="PANTHER" id="PTHR42877:SF8">
    <property type="entry name" value="MONOOXYGENASE"/>
    <property type="match status" value="1"/>
</dbReference>
<evidence type="ECO:0000256" key="5">
    <source>
        <dbReference type="SAM" id="MobiDB-lite"/>
    </source>
</evidence>
<dbReference type="InterPro" id="IPR036188">
    <property type="entry name" value="FAD/NAD-bd_sf"/>
</dbReference>
<dbReference type="PANTHER" id="PTHR42877">
    <property type="entry name" value="L-ORNITHINE N(5)-MONOOXYGENASE-RELATED"/>
    <property type="match status" value="1"/>
</dbReference>
<gene>
    <name evidence="6" type="ORF">CPLU01_11280</name>
</gene>
<dbReference type="SUPFAM" id="SSF51905">
    <property type="entry name" value="FAD/NAD(P)-binding domain"/>
    <property type="match status" value="2"/>
</dbReference>
<keyword evidence="3" id="KW-0274">FAD</keyword>
<keyword evidence="4" id="KW-0560">Oxidoreductase</keyword>
<evidence type="ECO:0000256" key="2">
    <source>
        <dbReference type="ARBA" id="ARBA00022630"/>
    </source>
</evidence>
<dbReference type="AlphaFoldDB" id="A0A8H6K3J9"/>
<evidence type="ECO:0000256" key="3">
    <source>
        <dbReference type="ARBA" id="ARBA00022827"/>
    </source>
</evidence>
<comment type="similarity">
    <text evidence="1">Belongs to the FAD-binding monooxygenase family.</text>
</comment>